<protein>
    <submittedName>
        <fullName evidence="2">Venom polypeptide</fullName>
    </submittedName>
</protein>
<organism evidence="2">
    <name type="scientific">Dolopus genitalis</name>
    <name type="common">Giant Australian assassin fly</name>
    <name type="synonym">Asilus genitalis</name>
    <dbReference type="NCBI Taxonomy" id="2488630"/>
    <lineage>
        <taxon>Eukaryota</taxon>
        <taxon>Metazoa</taxon>
        <taxon>Ecdysozoa</taxon>
        <taxon>Arthropoda</taxon>
        <taxon>Hexapoda</taxon>
        <taxon>Insecta</taxon>
        <taxon>Pterygota</taxon>
        <taxon>Neoptera</taxon>
        <taxon>Endopterygota</taxon>
        <taxon>Diptera</taxon>
        <taxon>Brachycera</taxon>
        <taxon>Muscomorpha</taxon>
        <taxon>Asiloidea</taxon>
        <taxon>Asilidae</taxon>
        <taxon>Asilinae</taxon>
        <taxon>Dolopus</taxon>
    </lineage>
</organism>
<name>A0A3G5BIN9_DOLGE</name>
<feature type="signal peptide" evidence="1">
    <location>
        <begin position="1"/>
        <end position="21"/>
    </location>
</feature>
<dbReference type="InterPro" id="IPR010629">
    <property type="entry name" value="Ins_allergen"/>
</dbReference>
<evidence type="ECO:0000313" key="2">
    <source>
        <dbReference type="EMBL" id="AYV99642.1"/>
    </source>
</evidence>
<evidence type="ECO:0000256" key="1">
    <source>
        <dbReference type="SAM" id="SignalP"/>
    </source>
</evidence>
<accession>A0A3G5BIN9</accession>
<dbReference type="PANTHER" id="PTHR21163:SF0">
    <property type="entry name" value="GH08205P-RELATED"/>
    <property type="match status" value="1"/>
</dbReference>
<dbReference type="AlphaFoldDB" id="A0A3G5BIN9"/>
<dbReference type="EMBL" id="MK075239">
    <property type="protein sequence ID" value="AYV99642.1"/>
    <property type="molecule type" value="mRNA"/>
</dbReference>
<dbReference type="PANTHER" id="PTHR21163">
    <property type="entry name" value="PROTEIN G12"/>
    <property type="match status" value="1"/>
</dbReference>
<sequence>MRLFVFTFSVLAVICSQNAAGDSIIPPPPGTQCVSPNGQGLGKAIRQLVDLLPIPDLLTIYIRAVTEDQEVKNAILFIESPAFQKIIVTMHNKPEFSDVMEYLCEELHFDAYYYLNSLGGLFNFPPMTRPPPRNRHPREVRVQRRPGFEGMLLDFKDAIPIEKIRETYRRLYKEDEYLRLAMAKIGSDEFRRIGDAIEALPEYQDMLQRLRDIKVPVDKILNALMDFFNWHPRKH</sequence>
<dbReference type="Pfam" id="PF06757">
    <property type="entry name" value="Ins_allergen_rp"/>
    <property type="match status" value="1"/>
</dbReference>
<keyword evidence="1" id="KW-0732">Signal</keyword>
<reference evidence="2" key="1">
    <citation type="journal article" date="2018" name="Toxins">
        <title>Buzz kill: function and proteomic composition of venom from the giant assassin fly Dolopus genitalis (Diptera: Asilidae).</title>
        <authorList>
            <person name="Walker A.A."/>
            <person name="Dobson J."/>
            <person name="Jin J."/>
            <person name="Robinson S.D."/>
            <person name="Herzig V."/>
            <person name="Vetter I."/>
            <person name="King G.F."/>
            <person name="Fry B.G."/>
        </authorList>
    </citation>
    <scope>NUCLEOTIDE SEQUENCE</scope>
    <source>
        <strain evidence="2">Dg121</strain>
        <tissue evidence="2">Venom/thoracic glands</tissue>
    </source>
</reference>
<feature type="chain" id="PRO_5017940315" evidence="1">
    <location>
        <begin position="22"/>
        <end position="235"/>
    </location>
</feature>
<proteinExistence type="evidence at transcript level"/>